<dbReference type="InterPro" id="IPR006059">
    <property type="entry name" value="SBP"/>
</dbReference>
<keyword evidence="5" id="KW-1185">Reference proteome</keyword>
<dbReference type="Pfam" id="PF13416">
    <property type="entry name" value="SBP_bac_8"/>
    <property type="match status" value="1"/>
</dbReference>
<dbReference type="InterPro" id="IPR026045">
    <property type="entry name" value="Ferric-bd"/>
</dbReference>
<feature type="chain" id="PRO_5045609183" evidence="3">
    <location>
        <begin position="26"/>
        <end position="375"/>
    </location>
</feature>
<evidence type="ECO:0000256" key="3">
    <source>
        <dbReference type="SAM" id="SignalP"/>
    </source>
</evidence>
<reference evidence="4 5" key="1">
    <citation type="submission" date="2024-01" db="EMBL/GenBank/DDBJ databases">
        <title>Description of Olsenella sp. nov., isolated from pig feces.</title>
        <authorList>
            <person name="Chang Y.-H."/>
        </authorList>
    </citation>
    <scope>NUCLEOTIDE SEQUENCE [LARGE SCALE GENOMIC DNA]</scope>
    <source>
        <strain evidence="4 5">YH-ols2223</strain>
    </source>
</reference>
<organism evidence="4 5">
    <name type="scientific">Olsenella absiana</name>
    <dbReference type="NCBI Taxonomy" id="3115222"/>
    <lineage>
        <taxon>Bacteria</taxon>
        <taxon>Bacillati</taxon>
        <taxon>Actinomycetota</taxon>
        <taxon>Coriobacteriia</taxon>
        <taxon>Coriobacteriales</taxon>
        <taxon>Atopobiaceae</taxon>
        <taxon>Olsenella</taxon>
    </lineage>
</organism>
<feature type="signal peptide" evidence="3">
    <location>
        <begin position="1"/>
        <end position="25"/>
    </location>
</feature>
<protein>
    <submittedName>
        <fullName evidence="4">ABC transporter substrate-binding protein</fullName>
    </submittedName>
</protein>
<dbReference type="PANTHER" id="PTHR30006">
    <property type="entry name" value="THIAMINE-BINDING PERIPLASMIC PROTEIN-RELATED"/>
    <property type="match status" value="1"/>
</dbReference>
<evidence type="ECO:0000256" key="2">
    <source>
        <dbReference type="SAM" id="MobiDB-lite"/>
    </source>
</evidence>
<dbReference type="Proteomes" id="UP001332931">
    <property type="component" value="Unassembled WGS sequence"/>
</dbReference>
<dbReference type="CDD" id="cd13544">
    <property type="entry name" value="PBP2_Fbp_like_1"/>
    <property type="match status" value="1"/>
</dbReference>
<comment type="caution">
    <text evidence="4">The sequence shown here is derived from an EMBL/GenBank/DDBJ whole genome shotgun (WGS) entry which is preliminary data.</text>
</comment>
<dbReference type="InterPro" id="IPR006311">
    <property type="entry name" value="TAT_signal"/>
</dbReference>
<keyword evidence="1 3" id="KW-0732">Signal</keyword>
<dbReference type="RefSeq" id="WP_330958909.1">
    <property type="nucleotide sequence ID" value="NZ_JAZGJQ010000014.1"/>
</dbReference>
<feature type="region of interest" description="Disordered" evidence="2">
    <location>
        <begin position="36"/>
        <end position="58"/>
    </location>
</feature>
<dbReference type="Gene3D" id="3.40.190.10">
    <property type="entry name" value="Periplasmic binding protein-like II"/>
    <property type="match status" value="2"/>
</dbReference>
<sequence length="375" mass="40004">MAKKVLSRRSFILGSASAVALSALAVTGCSGSGSSATDGGSSASQAQSSSSNQTNLKSTSGKTMKVICTSESYQKLFDRFTQDVGCEVEFVSMSSGEALSKLKAEGGTPAADLWFGGGIDSFMSAKDSGLLEQVNFDAASRFADTFKDPDNYWFSKGATVVGFIVNNDILGEVGANKPASWADLVKPEYKDEIIMSTPAVSGTNYAAVDALLQNMGEDAGWEYLSQLNQNIPYYTKRGSDPSTRVSSGEAGVGITYIDGTLDEILSGGNLELVYPSEGMPYMPDGVAVFKNADDVDDAKLFVEWLFSNDENLAYLASIDKKSTILMCIPDVQGVDGTFDTSQLMKEDTTKFGPDREAVLAKWKEMTADKEVVSSK</sequence>
<dbReference type="PANTHER" id="PTHR30006:SF2">
    <property type="entry name" value="ABC TRANSPORTER SUBSTRATE-BINDING PROTEIN"/>
    <property type="match status" value="1"/>
</dbReference>
<dbReference type="SUPFAM" id="SSF53850">
    <property type="entry name" value="Periplasmic binding protein-like II"/>
    <property type="match status" value="1"/>
</dbReference>
<dbReference type="PIRSF" id="PIRSF002825">
    <property type="entry name" value="CfbpA"/>
    <property type="match status" value="1"/>
</dbReference>
<name>A0ABU7RC13_9ACTN</name>
<evidence type="ECO:0000313" key="4">
    <source>
        <dbReference type="EMBL" id="MEE6148142.1"/>
    </source>
</evidence>
<dbReference type="PROSITE" id="PS51318">
    <property type="entry name" value="TAT"/>
    <property type="match status" value="1"/>
</dbReference>
<evidence type="ECO:0000256" key="1">
    <source>
        <dbReference type="ARBA" id="ARBA00022729"/>
    </source>
</evidence>
<feature type="compositionally biased region" description="Low complexity" evidence="2">
    <location>
        <begin position="36"/>
        <end position="54"/>
    </location>
</feature>
<accession>A0ABU7RC13</accession>
<proteinExistence type="predicted"/>
<dbReference type="PROSITE" id="PS51257">
    <property type="entry name" value="PROKAR_LIPOPROTEIN"/>
    <property type="match status" value="1"/>
</dbReference>
<evidence type="ECO:0000313" key="5">
    <source>
        <dbReference type="Proteomes" id="UP001332931"/>
    </source>
</evidence>
<dbReference type="EMBL" id="JAZGJQ010000014">
    <property type="protein sequence ID" value="MEE6148142.1"/>
    <property type="molecule type" value="Genomic_DNA"/>
</dbReference>
<gene>
    <name evidence="4" type="ORF">VXJ25_09145</name>
</gene>